<dbReference type="GO" id="GO:0016746">
    <property type="term" value="F:acyltransferase activity"/>
    <property type="evidence" value="ECO:0007669"/>
    <property type="project" value="UniProtKB-KW"/>
</dbReference>
<keyword evidence="1 4" id="KW-0808">Transferase</keyword>
<feature type="domain" description="N-acetyltransferase" evidence="3">
    <location>
        <begin position="6"/>
        <end position="161"/>
    </location>
</feature>
<accession>A0ABW4CU47</accession>
<proteinExistence type="predicted"/>
<keyword evidence="5" id="KW-1185">Reference proteome</keyword>
<dbReference type="Pfam" id="PF00583">
    <property type="entry name" value="Acetyltransf_1"/>
    <property type="match status" value="1"/>
</dbReference>
<dbReference type="EC" id="2.3.-.-" evidence="4"/>
<sequence length="162" mass="17855">MLKFHAAHSAADRAAALTVYQSNPAFFTQLKQPQPTARTVREDAEAYPDDVSETQKHYGLLLVNGDPIGVLDRLNGYPEPSTVYIGLLMIRKDRQRQGLGRRTIDGLAKQFRRQGYTKLRVAVAAENPAGLAFWQQIGFTPVGEGHAEAAVPVVILDRDLAD</sequence>
<dbReference type="InterPro" id="IPR000182">
    <property type="entry name" value="GNAT_dom"/>
</dbReference>
<evidence type="ECO:0000313" key="5">
    <source>
        <dbReference type="Proteomes" id="UP001597212"/>
    </source>
</evidence>
<dbReference type="PROSITE" id="PS51186">
    <property type="entry name" value="GNAT"/>
    <property type="match status" value="1"/>
</dbReference>
<dbReference type="Gene3D" id="3.40.630.30">
    <property type="match status" value="1"/>
</dbReference>
<keyword evidence="2 4" id="KW-0012">Acyltransferase</keyword>
<evidence type="ECO:0000256" key="1">
    <source>
        <dbReference type="ARBA" id="ARBA00022679"/>
    </source>
</evidence>
<comment type="caution">
    <text evidence="4">The sequence shown here is derived from an EMBL/GenBank/DDBJ whole genome shotgun (WGS) entry which is preliminary data.</text>
</comment>
<dbReference type="InterPro" id="IPR050832">
    <property type="entry name" value="Bact_Acetyltransf"/>
</dbReference>
<dbReference type="CDD" id="cd04301">
    <property type="entry name" value="NAT_SF"/>
    <property type="match status" value="1"/>
</dbReference>
<organism evidence="4 5">
    <name type="scientific">Lacticaseibacillus hegangensis</name>
    <dbReference type="NCBI Taxonomy" id="2486010"/>
    <lineage>
        <taxon>Bacteria</taxon>
        <taxon>Bacillati</taxon>
        <taxon>Bacillota</taxon>
        <taxon>Bacilli</taxon>
        <taxon>Lactobacillales</taxon>
        <taxon>Lactobacillaceae</taxon>
        <taxon>Lacticaseibacillus</taxon>
    </lineage>
</organism>
<dbReference type="InterPro" id="IPR016181">
    <property type="entry name" value="Acyl_CoA_acyltransferase"/>
</dbReference>
<reference evidence="5" key="1">
    <citation type="journal article" date="2019" name="Int. J. Syst. Evol. Microbiol.">
        <title>The Global Catalogue of Microorganisms (GCM) 10K type strain sequencing project: providing services to taxonomists for standard genome sequencing and annotation.</title>
        <authorList>
            <consortium name="The Broad Institute Genomics Platform"/>
            <consortium name="The Broad Institute Genome Sequencing Center for Infectious Disease"/>
            <person name="Wu L."/>
            <person name="Ma J."/>
        </authorList>
    </citation>
    <scope>NUCLEOTIDE SEQUENCE [LARGE SCALE GENOMIC DNA]</scope>
    <source>
        <strain evidence="5">CCM 8912</strain>
    </source>
</reference>
<evidence type="ECO:0000256" key="2">
    <source>
        <dbReference type="ARBA" id="ARBA00023315"/>
    </source>
</evidence>
<evidence type="ECO:0000259" key="3">
    <source>
        <dbReference type="PROSITE" id="PS51186"/>
    </source>
</evidence>
<dbReference type="RefSeq" id="WP_125755928.1">
    <property type="nucleotide sequence ID" value="NZ_JBHTOK010000002.1"/>
</dbReference>
<dbReference type="SUPFAM" id="SSF55729">
    <property type="entry name" value="Acyl-CoA N-acyltransferases (Nat)"/>
    <property type="match status" value="1"/>
</dbReference>
<dbReference type="PANTHER" id="PTHR43877">
    <property type="entry name" value="AMINOALKYLPHOSPHONATE N-ACETYLTRANSFERASE-RELATED-RELATED"/>
    <property type="match status" value="1"/>
</dbReference>
<evidence type="ECO:0000313" key="4">
    <source>
        <dbReference type="EMBL" id="MFD1439803.1"/>
    </source>
</evidence>
<protein>
    <submittedName>
        <fullName evidence="4">GNAT family N-acetyltransferase</fullName>
        <ecNumber evidence="4">2.3.-.-</ecNumber>
    </submittedName>
</protein>
<gene>
    <name evidence="4" type="ORF">ACFQ5K_00150</name>
</gene>
<name>A0ABW4CU47_9LACO</name>
<dbReference type="EMBL" id="JBHTOK010000002">
    <property type="protein sequence ID" value="MFD1439803.1"/>
    <property type="molecule type" value="Genomic_DNA"/>
</dbReference>
<dbReference type="Proteomes" id="UP001597212">
    <property type="component" value="Unassembled WGS sequence"/>
</dbReference>